<dbReference type="Proteomes" id="UP001589776">
    <property type="component" value="Unassembled WGS sequence"/>
</dbReference>
<evidence type="ECO:0000259" key="1">
    <source>
        <dbReference type="Pfam" id="PF12645"/>
    </source>
</evidence>
<dbReference type="SUPFAM" id="SSF88946">
    <property type="entry name" value="Sigma2 domain of RNA polymerase sigma factors"/>
    <property type="match status" value="1"/>
</dbReference>
<keyword evidence="3" id="KW-1185">Reference proteome</keyword>
<dbReference type="InterPro" id="IPR024760">
    <property type="entry name" value="HTH_dom_conjug_TS-like"/>
</dbReference>
<dbReference type="Pfam" id="PF12645">
    <property type="entry name" value="HTH_16"/>
    <property type="match status" value="1"/>
</dbReference>
<comment type="caution">
    <text evidence="2">The sequence shown here is derived from an EMBL/GenBank/DDBJ whole genome shotgun (WGS) entry which is preliminary data.</text>
</comment>
<dbReference type="RefSeq" id="WP_377468365.1">
    <property type="nucleotide sequence ID" value="NZ_JBHLWN010000016.1"/>
</dbReference>
<proteinExistence type="predicted"/>
<protein>
    <submittedName>
        <fullName evidence="2">Helix-turn-helix domain-containing protein</fullName>
    </submittedName>
</protein>
<evidence type="ECO:0000313" key="3">
    <source>
        <dbReference type="Proteomes" id="UP001589776"/>
    </source>
</evidence>
<feature type="domain" description="Helix-turn-helix conjugative transposon-like" evidence="1">
    <location>
        <begin position="7"/>
        <end position="63"/>
    </location>
</feature>
<reference evidence="2 3" key="1">
    <citation type="submission" date="2024-09" db="EMBL/GenBank/DDBJ databases">
        <authorList>
            <person name="Sun Q."/>
            <person name="Mori K."/>
        </authorList>
    </citation>
    <scope>NUCLEOTIDE SEQUENCE [LARGE SCALE GENOMIC DNA]</scope>
    <source>
        <strain evidence="2 3">CCM 7759</strain>
    </source>
</reference>
<dbReference type="EMBL" id="JBHLWN010000016">
    <property type="protein sequence ID" value="MFC0211385.1"/>
    <property type="molecule type" value="Genomic_DNA"/>
</dbReference>
<evidence type="ECO:0000313" key="2">
    <source>
        <dbReference type="EMBL" id="MFC0211385.1"/>
    </source>
</evidence>
<sequence length="88" mass="10183">MAETDLFELVQRAKHGDRESLGEIITMFQPAIKKACSRVKPQERYDLEQIISEKVIKAIINYEMDSIPDYSGFIDMITSRKGSSKQKW</sequence>
<organism evidence="2 3">
    <name type="scientific">Paenibacillus chartarius</name>
    <dbReference type="NCBI Taxonomy" id="747481"/>
    <lineage>
        <taxon>Bacteria</taxon>
        <taxon>Bacillati</taxon>
        <taxon>Bacillota</taxon>
        <taxon>Bacilli</taxon>
        <taxon>Bacillales</taxon>
        <taxon>Paenibacillaceae</taxon>
        <taxon>Paenibacillus</taxon>
    </lineage>
</organism>
<accession>A0ABV6DFG6</accession>
<name>A0ABV6DFG6_9BACL</name>
<gene>
    <name evidence="2" type="ORF">ACFFK0_02795</name>
</gene>
<dbReference type="InterPro" id="IPR013325">
    <property type="entry name" value="RNA_pol_sigma_r2"/>
</dbReference>